<protein>
    <submittedName>
        <fullName evidence="2">DUF3305 domain-containing protein</fullName>
    </submittedName>
</protein>
<organism evidence="2">
    <name type="scientific">Thiothrix subterranea</name>
    <dbReference type="NCBI Taxonomy" id="2735563"/>
    <lineage>
        <taxon>Bacteria</taxon>
        <taxon>Pseudomonadati</taxon>
        <taxon>Pseudomonadota</taxon>
        <taxon>Gammaproteobacteria</taxon>
        <taxon>Thiotrichales</taxon>
        <taxon>Thiotrichaceae</taxon>
        <taxon>Thiothrix</taxon>
    </lineage>
</organism>
<evidence type="ECO:0000313" key="1">
    <source>
        <dbReference type="EMBL" id="MDQ5770715.1"/>
    </source>
</evidence>
<gene>
    <name evidence="1" type="ORF">RCC75_19460</name>
    <name evidence="2" type="ORF">RCG00_05015</name>
</gene>
<dbReference type="EMBL" id="JAVFKN010000037">
    <property type="protein sequence ID" value="MDQ5770715.1"/>
    <property type="molecule type" value="Genomic_DNA"/>
</dbReference>
<dbReference type="Proteomes" id="UP001223336">
    <property type="component" value="Unassembled WGS sequence"/>
</dbReference>
<evidence type="ECO:0000313" key="2">
    <source>
        <dbReference type="EMBL" id="WML87727.1"/>
    </source>
</evidence>
<dbReference type="Proteomes" id="UP001229862">
    <property type="component" value="Chromosome"/>
</dbReference>
<evidence type="ECO:0000313" key="3">
    <source>
        <dbReference type="Proteomes" id="UP001223336"/>
    </source>
</evidence>
<dbReference type="EMBL" id="CP133217">
    <property type="protein sequence ID" value="WML87727.1"/>
    <property type="molecule type" value="Genomic_DNA"/>
</dbReference>
<accession>A0AA51R078</accession>
<reference evidence="2 3" key="1">
    <citation type="submission" date="2023-08" db="EMBL/GenBank/DDBJ databases">
        <title>New molecular markers tilS and rpoB for phylogenetic and monitoring studies of the genus Thiothrix biodiversity.</title>
        <authorList>
            <person name="Ravin N.V."/>
            <person name="Smolyakov D."/>
            <person name="Markov N.D."/>
            <person name="Beletsky A.V."/>
            <person name="Mardanov A.V."/>
            <person name="Rudenko T.S."/>
            <person name="Grabovich M.Y."/>
        </authorList>
    </citation>
    <scope>NUCLEOTIDE SEQUENCE</scope>
    <source>
        <strain evidence="2">DNT52</strain>
        <strain evidence="1 3">H33</strain>
    </source>
</reference>
<name>A0AA51R078_9GAMM</name>
<sequence length="161" mass="17999">MSTHPPETLPQSLPIAAILEKRPSISRWADAYWTATGVIVGERSEPNATLLHTSNGIAQYLYPGLTARLHLDECESYYHNLKAPYPSGYIVASLAADGTPTPYHFTLSFDEANSYLQGSAQVYPVPLPPELYGWVEAYVLEHYAPELRKKRRLTDINDKGH</sequence>
<dbReference type="AlphaFoldDB" id="A0AA51R078"/>
<proteinExistence type="predicted"/>
<keyword evidence="3" id="KW-1185">Reference proteome</keyword>
<dbReference type="RefSeq" id="WP_308136387.1">
    <property type="nucleotide sequence ID" value="NZ_CP133217.1"/>
</dbReference>
<dbReference type="InterPro" id="IPR021736">
    <property type="entry name" value="DUF3305"/>
</dbReference>
<dbReference type="Pfam" id="PF11749">
    <property type="entry name" value="DUF3305"/>
    <property type="match status" value="1"/>
</dbReference>